<gene>
    <name evidence="1" type="ORF">AVEN_43478_1</name>
</gene>
<protein>
    <submittedName>
        <fullName evidence="1">Uncharacterized protein</fullName>
    </submittedName>
</protein>
<name>A0A4Y2GR80_ARAVE</name>
<sequence length="99" mass="11362">MPSSLAYQMERRAFAPVFDGTPRSLESKAQRVVTSRSRNAFVVAKSRKEKRRKKIVFVYAAPLITQGRCLSESLAWIKGQQRASFFHCAGFLFFLLLFQ</sequence>
<dbReference type="AlphaFoldDB" id="A0A4Y2GR80"/>
<reference evidence="1 2" key="1">
    <citation type="journal article" date="2019" name="Sci. Rep.">
        <title>Orb-weaving spider Araneus ventricosus genome elucidates the spidroin gene catalogue.</title>
        <authorList>
            <person name="Kono N."/>
            <person name="Nakamura H."/>
            <person name="Ohtoshi R."/>
            <person name="Moran D.A.P."/>
            <person name="Shinohara A."/>
            <person name="Yoshida Y."/>
            <person name="Fujiwara M."/>
            <person name="Mori M."/>
            <person name="Tomita M."/>
            <person name="Arakawa K."/>
        </authorList>
    </citation>
    <scope>NUCLEOTIDE SEQUENCE [LARGE SCALE GENOMIC DNA]</scope>
</reference>
<evidence type="ECO:0000313" key="1">
    <source>
        <dbReference type="EMBL" id="GBM56103.1"/>
    </source>
</evidence>
<evidence type="ECO:0000313" key="2">
    <source>
        <dbReference type="Proteomes" id="UP000499080"/>
    </source>
</evidence>
<dbReference type="EMBL" id="BGPR01001528">
    <property type="protein sequence ID" value="GBM56103.1"/>
    <property type="molecule type" value="Genomic_DNA"/>
</dbReference>
<comment type="caution">
    <text evidence="1">The sequence shown here is derived from an EMBL/GenBank/DDBJ whole genome shotgun (WGS) entry which is preliminary data.</text>
</comment>
<proteinExistence type="predicted"/>
<keyword evidence="2" id="KW-1185">Reference proteome</keyword>
<organism evidence="1 2">
    <name type="scientific">Araneus ventricosus</name>
    <name type="common">Orbweaver spider</name>
    <name type="synonym">Epeira ventricosa</name>
    <dbReference type="NCBI Taxonomy" id="182803"/>
    <lineage>
        <taxon>Eukaryota</taxon>
        <taxon>Metazoa</taxon>
        <taxon>Ecdysozoa</taxon>
        <taxon>Arthropoda</taxon>
        <taxon>Chelicerata</taxon>
        <taxon>Arachnida</taxon>
        <taxon>Araneae</taxon>
        <taxon>Araneomorphae</taxon>
        <taxon>Entelegynae</taxon>
        <taxon>Araneoidea</taxon>
        <taxon>Araneidae</taxon>
        <taxon>Araneus</taxon>
    </lineage>
</organism>
<accession>A0A4Y2GR80</accession>
<dbReference type="Proteomes" id="UP000499080">
    <property type="component" value="Unassembled WGS sequence"/>
</dbReference>